<protein>
    <submittedName>
        <fullName evidence="2">Uncharacterized protein</fullName>
    </submittedName>
</protein>
<feature type="region of interest" description="Disordered" evidence="1">
    <location>
        <begin position="108"/>
        <end position="128"/>
    </location>
</feature>
<dbReference type="AlphaFoldDB" id="A0AAN7B8F3"/>
<proteinExistence type="predicted"/>
<accession>A0AAN7B8F3</accession>
<dbReference type="EMBL" id="MU858097">
    <property type="protein sequence ID" value="KAK4214224.1"/>
    <property type="molecule type" value="Genomic_DNA"/>
</dbReference>
<evidence type="ECO:0000313" key="2">
    <source>
        <dbReference type="EMBL" id="KAK4214224.1"/>
    </source>
</evidence>
<dbReference type="Proteomes" id="UP001301769">
    <property type="component" value="Unassembled WGS sequence"/>
</dbReference>
<sequence>MNFGDDRSWPGGQQEVERDVGYANTTPASFSLPGDYIPSGGAYDAFKIGTSQDDFTTYASDHAHGPELTNWLENLNPGEYMPAPFTNYSQGFAERMNYTASSTLFLPTSPPPPCHPSSRTSREGWSPEEDNFLVGKRKEGRGFSQIGQEMFAKYGVFRADNCLVKRLQKIQGQYLEPLPMAMKNRMPELLDILKDELDKLGLDGVSGDDKEVLDQVMQDLPRLLPKFVQNRVTNTRKALLNTSLSRT</sequence>
<feature type="region of interest" description="Disordered" evidence="1">
    <location>
        <begin position="1"/>
        <end position="27"/>
    </location>
</feature>
<keyword evidence="3" id="KW-1185">Reference proteome</keyword>
<comment type="caution">
    <text evidence="2">The sequence shown here is derived from an EMBL/GenBank/DDBJ whole genome shotgun (WGS) entry which is preliminary data.</text>
</comment>
<name>A0AAN7B8F3_9PEZI</name>
<reference evidence="2" key="2">
    <citation type="submission" date="2023-05" db="EMBL/GenBank/DDBJ databases">
        <authorList>
            <consortium name="Lawrence Berkeley National Laboratory"/>
            <person name="Steindorff A."/>
            <person name="Hensen N."/>
            <person name="Bonometti L."/>
            <person name="Westerberg I."/>
            <person name="Brannstrom I.O."/>
            <person name="Guillou S."/>
            <person name="Cros-Aarteil S."/>
            <person name="Calhoun S."/>
            <person name="Haridas S."/>
            <person name="Kuo A."/>
            <person name="Mondo S."/>
            <person name="Pangilinan J."/>
            <person name="Riley R."/>
            <person name="Labutti K."/>
            <person name="Andreopoulos B."/>
            <person name="Lipzen A."/>
            <person name="Chen C."/>
            <person name="Yanf M."/>
            <person name="Daum C."/>
            <person name="Ng V."/>
            <person name="Clum A."/>
            <person name="Ohm R."/>
            <person name="Martin F."/>
            <person name="Silar P."/>
            <person name="Natvig D."/>
            <person name="Lalanne C."/>
            <person name="Gautier V."/>
            <person name="Ament-Velasquez S.L."/>
            <person name="Kruys A."/>
            <person name="Hutchinson M.I."/>
            <person name="Powell A.J."/>
            <person name="Barry K."/>
            <person name="Miller A.N."/>
            <person name="Grigoriev I.V."/>
            <person name="Debuchy R."/>
            <person name="Gladieux P."/>
            <person name="Thoren M.H."/>
            <person name="Johannesson H."/>
        </authorList>
    </citation>
    <scope>NUCLEOTIDE SEQUENCE</scope>
    <source>
        <strain evidence="2">PSN293</strain>
    </source>
</reference>
<evidence type="ECO:0000313" key="3">
    <source>
        <dbReference type="Proteomes" id="UP001301769"/>
    </source>
</evidence>
<evidence type="ECO:0000256" key="1">
    <source>
        <dbReference type="SAM" id="MobiDB-lite"/>
    </source>
</evidence>
<reference evidence="2" key="1">
    <citation type="journal article" date="2023" name="Mol. Phylogenet. Evol.">
        <title>Genome-scale phylogeny and comparative genomics of the fungal order Sordariales.</title>
        <authorList>
            <person name="Hensen N."/>
            <person name="Bonometti L."/>
            <person name="Westerberg I."/>
            <person name="Brannstrom I.O."/>
            <person name="Guillou S."/>
            <person name="Cros-Aarteil S."/>
            <person name="Calhoun S."/>
            <person name="Haridas S."/>
            <person name="Kuo A."/>
            <person name="Mondo S."/>
            <person name="Pangilinan J."/>
            <person name="Riley R."/>
            <person name="LaButti K."/>
            <person name="Andreopoulos B."/>
            <person name="Lipzen A."/>
            <person name="Chen C."/>
            <person name="Yan M."/>
            <person name="Daum C."/>
            <person name="Ng V."/>
            <person name="Clum A."/>
            <person name="Steindorff A."/>
            <person name="Ohm R.A."/>
            <person name="Martin F."/>
            <person name="Silar P."/>
            <person name="Natvig D.O."/>
            <person name="Lalanne C."/>
            <person name="Gautier V."/>
            <person name="Ament-Velasquez S.L."/>
            <person name="Kruys A."/>
            <person name="Hutchinson M.I."/>
            <person name="Powell A.J."/>
            <person name="Barry K."/>
            <person name="Miller A.N."/>
            <person name="Grigoriev I.V."/>
            <person name="Debuchy R."/>
            <person name="Gladieux P."/>
            <person name="Hiltunen Thoren M."/>
            <person name="Johannesson H."/>
        </authorList>
    </citation>
    <scope>NUCLEOTIDE SEQUENCE</scope>
    <source>
        <strain evidence="2">PSN293</strain>
    </source>
</reference>
<gene>
    <name evidence="2" type="ORF">QBC37DRAFT_387358</name>
</gene>
<organism evidence="2 3">
    <name type="scientific">Rhypophila decipiens</name>
    <dbReference type="NCBI Taxonomy" id="261697"/>
    <lineage>
        <taxon>Eukaryota</taxon>
        <taxon>Fungi</taxon>
        <taxon>Dikarya</taxon>
        <taxon>Ascomycota</taxon>
        <taxon>Pezizomycotina</taxon>
        <taxon>Sordariomycetes</taxon>
        <taxon>Sordariomycetidae</taxon>
        <taxon>Sordariales</taxon>
        <taxon>Naviculisporaceae</taxon>
        <taxon>Rhypophila</taxon>
    </lineage>
</organism>